<sequence length="523" mass="60642">MLIFIIFQSKTKLMAWNYLENCFYEKRINTTLHGYNDLHDRWLSDFDCFDRCLRADSRNCRSFEHWHKNGYGICVRANISLTDYPLITRHNPFVDYYEIRCRQDPKTIKPSVIHCPNDQLFLTIQLNGIDPNDVLLGDRSCKTNWSNATHAQFISHINNCSLTLINDSIVGKIRWKNVHKHNHTIKQYERFFVCQPNIEQIRLMHQTSTKPTLYDDHNALIVSSNHYDIYNDEQEMMSSNRITFAWKSHNHSYLCPQSCYISLYSFINITLVDLSLISSKFLIDSCDFIALHPYANYVQSRRLIYQGCSIDPTVIQVAMNTTPSSMFHFSFYLYHILKEPIPFQIQCKILHQDDQTELQNNIDCSKVFINNNHNDHSSMHKNGKQDYSFKLFHSSKVYVTRQLPFIDSERGAFHTSTTKMKLFLLIILTFLIAANANPISRKCKCKAVSNTIHFSFHSWDISSCKFCSCNDAAMTNCEQACKTMVESYANTGCGKVIKGSKVKYSWEASTCSSGVSSVEYTCA</sequence>
<evidence type="ECO:0000313" key="3">
    <source>
        <dbReference type="EMBL" id="CAF3790458.1"/>
    </source>
</evidence>
<dbReference type="Proteomes" id="UP000663866">
    <property type="component" value="Unassembled WGS sequence"/>
</dbReference>
<proteinExistence type="predicted"/>
<feature type="domain" description="Apple" evidence="2">
    <location>
        <begin position="22"/>
        <end position="101"/>
    </location>
</feature>
<feature type="transmembrane region" description="Helical" evidence="1">
    <location>
        <begin position="422"/>
        <end position="440"/>
    </location>
</feature>
<name>A0A819AU85_9BILA</name>
<dbReference type="InterPro" id="IPR003609">
    <property type="entry name" value="Pan_app"/>
</dbReference>
<organism evidence="3 5">
    <name type="scientific">Rotaria magnacalcarata</name>
    <dbReference type="NCBI Taxonomy" id="392030"/>
    <lineage>
        <taxon>Eukaryota</taxon>
        <taxon>Metazoa</taxon>
        <taxon>Spiralia</taxon>
        <taxon>Gnathifera</taxon>
        <taxon>Rotifera</taxon>
        <taxon>Eurotatoria</taxon>
        <taxon>Bdelloidea</taxon>
        <taxon>Philodinida</taxon>
        <taxon>Philodinidae</taxon>
        <taxon>Rotaria</taxon>
    </lineage>
</organism>
<evidence type="ECO:0000313" key="4">
    <source>
        <dbReference type="EMBL" id="CAF3823680.1"/>
    </source>
</evidence>
<dbReference type="AlphaFoldDB" id="A0A819AU85"/>
<dbReference type="EMBL" id="CAJOBF010000283">
    <property type="protein sequence ID" value="CAF3790458.1"/>
    <property type="molecule type" value="Genomic_DNA"/>
</dbReference>
<keyword evidence="6" id="KW-1185">Reference proteome</keyword>
<dbReference type="EMBL" id="CAJOBG010000512">
    <property type="protein sequence ID" value="CAF3823680.1"/>
    <property type="molecule type" value="Genomic_DNA"/>
</dbReference>
<gene>
    <name evidence="4" type="ORF">OVN521_LOCUS5209</name>
    <name evidence="3" type="ORF">UXM345_LOCUS4198</name>
</gene>
<reference evidence="3" key="1">
    <citation type="submission" date="2021-02" db="EMBL/GenBank/DDBJ databases">
        <authorList>
            <person name="Nowell W R."/>
        </authorList>
    </citation>
    <scope>NUCLEOTIDE SEQUENCE</scope>
</reference>
<protein>
    <recommendedName>
        <fullName evidence="2">Apple domain-containing protein</fullName>
    </recommendedName>
</protein>
<dbReference type="SUPFAM" id="SSF57414">
    <property type="entry name" value="Hairpin loop containing domain-like"/>
    <property type="match status" value="1"/>
</dbReference>
<evidence type="ECO:0000313" key="6">
    <source>
        <dbReference type="Proteomes" id="UP000663866"/>
    </source>
</evidence>
<evidence type="ECO:0000313" key="5">
    <source>
        <dbReference type="Proteomes" id="UP000663842"/>
    </source>
</evidence>
<keyword evidence="1" id="KW-0812">Transmembrane</keyword>
<comment type="caution">
    <text evidence="3">The sequence shown here is derived from an EMBL/GenBank/DDBJ whole genome shotgun (WGS) entry which is preliminary data.</text>
</comment>
<dbReference type="Proteomes" id="UP000663842">
    <property type="component" value="Unassembled WGS sequence"/>
</dbReference>
<dbReference type="PROSITE" id="PS50948">
    <property type="entry name" value="PAN"/>
    <property type="match status" value="1"/>
</dbReference>
<keyword evidence="1" id="KW-1133">Transmembrane helix</keyword>
<evidence type="ECO:0000259" key="2">
    <source>
        <dbReference type="PROSITE" id="PS50948"/>
    </source>
</evidence>
<evidence type="ECO:0000256" key="1">
    <source>
        <dbReference type="SAM" id="Phobius"/>
    </source>
</evidence>
<accession>A0A819AU85</accession>
<keyword evidence="1" id="KW-0472">Membrane</keyword>